<dbReference type="Gene3D" id="1.10.20.10">
    <property type="entry name" value="Histone, subunit A"/>
    <property type="match status" value="1"/>
</dbReference>
<dbReference type="Proteomes" id="UP001285441">
    <property type="component" value="Unassembled WGS sequence"/>
</dbReference>
<dbReference type="GO" id="GO:0046982">
    <property type="term" value="F:protein heterodimerization activity"/>
    <property type="evidence" value="ECO:0007669"/>
    <property type="project" value="InterPro"/>
</dbReference>
<sequence>MASNQKALATFLVHAVIAGLAATAPVKPQEPGDLYGDDITLGHLNLCLIIRQGRSVSPLTVPPQAGNALGNLDRAPVYLAAVFEYLATEILELAIGNDNQAIN</sequence>
<keyword evidence="3" id="KW-1185">Reference proteome</keyword>
<feature type="chain" id="PRO_5042237254" evidence="1">
    <location>
        <begin position="24"/>
        <end position="103"/>
    </location>
</feature>
<gene>
    <name evidence="2" type="ORF">B0H63DRAFT_521382</name>
</gene>
<accession>A0AAE0U1P5</accession>
<protein>
    <submittedName>
        <fullName evidence="2">Uncharacterized protein</fullName>
    </submittedName>
</protein>
<dbReference type="EMBL" id="JAULSW010000003">
    <property type="protein sequence ID" value="KAK3387324.1"/>
    <property type="molecule type" value="Genomic_DNA"/>
</dbReference>
<evidence type="ECO:0000313" key="2">
    <source>
        <dbReference type="EMBL" id="KAK3387324.1"/>
    </source>
</evidence>
<dbReference type="SUPFAM" id="SSF47113">
    <property type="entry name" value="Histone-fold"/>
    <property type="match status" value="1"/>
</dbReference>
<reference evidence="2" key="2">
    <citation type="submission" date="2023-06" db="EMBL/GenBank/DDBJ databases">
        <authorList>
            <consortium name="Lawrence Berkeley National Laboratory"/>
            <person name="Haridas S."/>
            <person name="Hensen N."/>
            <person name="Bonometti L."/>
            <person name="Westerberg I."/>
            <person name="Brannstrom I.O."/>
            <person name="Guillou S."/>
            <person name="Cros-Aarteil S."/>
            <person name="Calhoun S."/>
            <person name="Kuo A."/>
            <person name="Mondo S."/>
            <person name="Pangilinan J."/>
            <person name="Riley R."/>
            <person name="LaButti K."/>
            <person name="Andreopoulos B."/>
            <person name="Lipzen A."/>
            <person name="Chen C."/>
            <person name="Yanf M."/>
            <person name="Daum C."/>
            <person name="Ng V."/>
            <person name="Clum A."/>
            <person name="Steindorff A."/>
            <person name="Ohm R."/>
            <person name="Martin F."/>
            <person name="Silar P."/>
            <person name="Natvig D."/>
            <person name="Lalanne C."/>
            <person name="Gautier V."/>
            <person name="Ament-velasquez S.L."/>
            <person name="Kruys A."/>
            <person name="Hutchinson M.I."/>
            <person name="Powell A.J."/>
            <person name="Barry K."/>
            <person name="Miller A.N."/>
            <person name="Grigoriev I.V."/>
            <person name="Debuchy R."/>
            <person name="Gladieux P."/>
            <person name="Thoren M.H."/>
            <person name="Johannesson H."/>
        </authorList>
    </citation>
    <scope>NUCLEOTIDE SEQUENCE</scope>
    <source>
        <strain evidence="2">CBS 232.78</strain>
    </source>
</reference>
<proteinExistence type="predicted"/>
<name>A0AAE0U1P5_9PEZI</name>
<evidence type="ECO:0000313" key="3">
    <source>
        <dbReference type="Proteomes" id="UP001285441"/>
    </source>
</evidence>
<keyword evidence="1" id="KW-0732">Signal</keyword>
<reference evidence="2" key="1">
    <citation type="journal article" date="2023" name="Mol. Phylogenet. Evol.">
        <title>Genome-scale phylogeny and comparative genomics of the fungal order Sordariales.</title>
        <authorList>
            <person name="Hensen N."/>
            <person name="Bonometti L."/>
            <person name="Westerberg I."/>
            <person name="Brannstrom I.O."/>
            <person name="Guillou S."/>
            <person name="Cros-Aarteil S."/>
            <person name="Calhoun S."/>
            <person name="Haridas S."/>
            <person name="Kuo A."/>
            <person name="Mondo S."/>
            <person name="Pangilinan J."/>
            <person name="Riley R."/>
            <person name="LaButti K."/>
            <person name="Andreopoulos B."/>
            <person name="Lipzen A."/>
            <person name="Chen C."/>
            <person name="Yan M."/>
            <person name="Daum C."/>
            <person name="Ng V."/>
            <person name="Clum A."/>
            <person name="Steindorff A."/>
            <person name="Ohm R.A."/>
            <person name="Martin F."/>
            <person name="Silar P."/>
            <person name="Natvig D.O."/>
            <person name="Lalanne C."/>
            <person name="Gautier V."/>
            <person name="Ament-Velasquez S.L."/>
            <person name="Kruys A."/>
            <person name="Hutchinson M.I."/>
            <person name="Powell A.J."/>
            <person name="Barry K."/>
            <person name="Miller A.N."/>
            <person name="Grigoriev I.V."/>
            <person name="Debuchy R."/>
            <person name="Gladieux P."/>
            <person name="Hiltunen Thoren M."/>
            <person name="Johannesson H."/>
        </authorList>
    </citation>
    <scope>NUCLEOTIDE SEQUENCE</scope>
    <source>
        <strain evidence="2">CBS 232.78</strain>
    </source>
</reference>
<dbReference type="InterPro" id="IPR009072">
    <property type="entry name" value="Histone-fold"/>
</dbReference>
<feature type="signal peptide" evidence="1">
    <location>
        <begin position="1"/>
        <end position="23"/>
    </location>
</feature>
<organism evidence="2 3">
    <name type="scientific">Podospora didyma</name>
    <dbReference type="NCBI Taxonomy" id="330526"/>
    <lineage>
        <taxon>Eukaryota</taxon>
        <taxon>Fungi</taxon>
        <taxon>Dikarya</taxon>
        <taxon>Ascomycota</taxon>
        <taxon>Pezizomycotina</taxon>
        <taxon>Sordariomycetes</taxon>
        <taxon>Sordariomycetidae</taxon>
        <taxon>Sordariales</taxon>
        <taxon>Podosporaceae</taxon>
        <taxon>Podospora</taxon>
    </lineage>
</organism>
<comment type="caution">
    <text evidence="2">The sequence shown here is derived from an EMBL/GenBank/DDBJ whole genome shotgun (WGS) entry which is preliminary data.</text>
</comment>
<dbReference type="AlphaFoldDB" id="A0AAE0U1P5"/>
<evidence type="ECO:0000256" key="1">
    <source>
        <dbReference type="SAM" id="SignalP"/>
    </source>
</evidence>